<dbReference type="WBParaSite" id="jg6934">
    <property type="protein sequence ID" value="jg6934"/>
    <property type="gene ID" value="jg6934"/>
</dbReference>
<dbReference type="PANTHER" id="PTHR20974:SF0">
    <property type="entry name" value="UPF0585 PROTEIN CG18661"/>
    <property type="match status" value="1"/>
</dbReference>
<reference evidence="3" key="1">
    <citation type="submission" date="2022-11" db="UniProtKB">
        <authorList>
            <consortium name="WormBaseParasite"/>
        </authorList>
    </citation>
    <scope>IDENTIFICATION</scope>
</reference>
<dbReference type="SUPFAM" id="SSF53335">
    <property type="entry name" value="S-adenosyl-L-methionine-dependent methyltransferases"/>
    <property type="match status" value="1"/>
</dbReference>
<dbReference type="CDD" id="cd02440">
    <property type="entry name" value="AdoMet_MTases"/>
    <property type="match status" value="1"/>
</dbReference>
<dbReference type="PANTHER" id="PTHR20974">
    <property type="entry name" value="UPF0585 PROTEIN CG18661"/>
    <property type="match status" value="1"/>
</dbReference>
<dbReference type="Gene3D" id="3.40.50.150">
    <property type="entry name" value="Vaccinia Virus protein VP39"/>
    <property type="match status" value="1"/>
</dbReference>
<name>A0A915EKR9_9BILA</name>
<evidence type="ECO:0000313" key="2">
    <source>
        <dbReference type="Proteomes" id="UP000887574"/>
    </source>
</evidence>
<proteinExistence type="inferred from homology"/>
<dbReference type="InterPro" id="IPR010342">
    <property type="entry name" value="DUF938"/>
</dbReference>
<protein>
    <submittedName>
        <fullName evidence="3">Methyltransferase-like 26</fullName>
    </submittedName>
</protein>
<evidence type="ECO:0000256" key="1">
    <source>
        <dbReference type="ARBA" id="ARBA00008308"/>
    </source>
</evidence>
<dbReference type="Pfam" id="PF06080">
    <property type="entry name" value="DUF938"/>
    <property type="match status" value="2"/>
</dbReference>
<dbReference type="Proteomes" id="UP000887574">
    <property type="component" value="Unplaced"/>
</dbReference>
<keyword evidence="2" id="KW-1185">Reference proteome</keyword>
<dbReference type="InterPro" id="IPR029063">
    <property type="entry name" value="SAM-dependent_MTases_sf"/>
</dbReference>
<accession>A0A915EKR9</accession>
<organism evidence="2 3">
    <name type="scientific">Ditylenchus dipsaci</name>
    <dbReference type="NCBI Taxonomy" id="166011"/>
    <lineage>
        <taxon>Eukaryota</taxon>
        <taxon>Metazoa</taxon>
        <taxon>Ecdysozoa</taxon>
        <taxon>Nematoda</taxon>
        <taxon>Chromadorea</taxon>
        <taxon>Rhabditida</taxon>
        <taxon>Tylenchina</taxon>
        <taxon>Tylenchomorpha</taxon>
        <taxon>Sphaerularioidea</taxon>
        <taxon>Anguinidae</taxon>
        <taxon>Anguininae</taxon>
        <taxon>Ditylenchus</taxon>
    </lineage>
</organism>
<evidence type="ECO:0000313" key="3">
    <source>
        <dbReference type="WBParaSite" id="jg6934"/>
    </source>
</evidence>
<sequence length="189" mass="21121">MLSAPAATRNKEPILQVLRQYFDPNIEYKVLEIASGTGEHVTYFAEHMPNITFQPSELNPRYLHSIVAHVDNFRLPNVRVPLCIDVRKPPDVWALPKDAGPGELDAVLNFNMIHISSNEAIHGIFRAASGLLKPSNGLLITYGPYAINGGIMGLREVTELEKLANTNDMKLSKIHEMPANNHMLIFKKN</sequence>
<dbReference type="AlphaFoldDB" id="A0A915EKR9"/>
<comment type="similarity">
    <text evidence="1">Belongs to the UPF0585 family.</text>
</comment>